<dbReference type="Gene3D" id="1.25.40.10">
    <property type="entry name" value="Tetratricopeptide repeat domain"/>
    <property type="match status" value="2"/>
</dbReference>
<dbReference type="AlphaFoldDB" id="A0AAV3X3K9"/>
<feature type="domain" description="MalT-like TPR region" evidence="3">
    <location>
        <begin position="211"/>
        <end position="392"/>
    </location>
</feature>
<feature type="repeat" description="TPR" evidence="1">
    <location>
        <begin position="362"/>
        <end position="395"/>
    </location>
</feature>
<dbReference type="InterPro" id="IPR024983">
    <property type="entry name" value="CHAT_dom"/>
</dbReference>
<feature type="repeat" description="TPR" evidence="1">
    <location>
        <begin position="322"/>
        <end position="355"/>
    </location>
</feature>
<keyword evidence="1" id="KW-0802">TPR repeat</keyword>
<protein>
    <submittedName>
        <fullName evidence="4">TPR repeat-containing protein</fullName>
    </submittedName>
</protein>
<dbReference type="InterPro" id="IPR011990">
    <property type="entry name" value="TPR-like_helical_dom_sf"/>
</dbReference>
<name>A0AAV3X3K9_9CYAN</name>
<gene>
    <name evidence="4" type="ORF">MiSe_05420</name>
</gene>
<evidence type="ECO:0000313" key="4">
    <source>
        <dbReference type="EMBL" id="GET35796.1"/>
    </source>
</evidence>
<comment type="caution">
    <text evidence="4">The sequence shown here is derived from an EMBL/GenBank/DDBJ whole genome shotgun (WGS) entry which is preliminary data.</text>
</comment>
<evidence type="ECO:0000259" key="3">
    <source>
        <dbReference type="Pfam" id="PF17874"/>
    </source>
</evidence>
<evidence type="ECO:0000256" key="1">
    <source>
        <dbReference type="PROSITE-ProRule" id="PRU00339"/>
    </source>
</evidence>
<evidence type="ECO:0000313" key="5">
    <source>
        <dbReference type="Proteomes" id="UP001050975"/>
    </source>
</evidence>
<dbReference type="SUPFAM" id="SSF48452">
    <property type="entry name" value="TPR-like"/>
    <property type="match status" value="2"/>
</dbReference>
<dbReference type="PANTHER" id="PTHR10098">
    <property type="entry name" value="RAPSYN-RELATED"/>
    <property type="match status" value="1"/>
</dbReference>
<dbReference type="PANTHER" id="PTHR10098:SF108">
    <property type="entry name" value="TETRATRICOPEPTIDE REPEAT PROTEIN 28"/>
    <property type="match status" value="1"/>
</dbReference>
<dbReference type="SMART" id="SM00028">
    <property type="entry name" value="TPR"/>
    <property type="match status" value="9"/>
</dbReference>
<dbReference type="EMBL" id="BLAY01000004">
    <property type="protein sequence ID" value="GET35796.1"/>
    <property type="molecule type" value="Genomic_DNA"/>
</dbReference>
<dbReference type="PROSITE" id="PS50005">
    <property type="entry name" value="TPR"/>
    <property type="match status" value="3"/>
</dbReference>
<dbReference type="Proteomes" id="UP001050975">
    <property type="component" value="Unassembled WGS sequence"/>
</dbReference>
<proteinExistence type="predicted"/>
<sequence length="762" mass="85966">MYQQLYEADFALIESLMICRNGKEISAILNANQELINYDLVQTMLQISATLKSQGNIGDSNRLRSIAIHLLVAVGNGFLDQKNLSKAREFYEQSLTIAKQIDTDIGKLLQVEILNNLGKSYNWPHDWNLDKAIEVCEESLDIARAIGYRQGEAFALLCIGKAYYWYPGEKRNFPQAINCYNQAKVIFQETNNLQGLLDALYDLQDSYYYTSDYAKAIESNEERLTIARSLNDSILEASALFCLGNNYEGLGNLEREKAKHYYKQSLALAKRINSHHARWLQVRSLQGLGSYYRVKGNLADAEKNYQESLNIAENIREEQAEANALQALAEIYYYRGNLEQAWNYNERSLKLKQKLQDQIGEGNSVGFRGSIYLLQGKYTEALNNFEKSLRIMEALKNVYGKASTLTDIGVAYLCLNQIEEAETRLRQGIELWESVRGRLGNRDDFKVSIFEQQARTYHLLQAALIDQEKPLAALEIAERGKARALVELLSNGLDGQLAEKREITSPTFQQIQQIAKEQNATLVEYAILWSRTLLIWVIKSTGEIAFRQVDLKPLLQEFNTSLEKLVALARQSIGVREARFVGSDGNDDDNKVAQGKNKQLRQLYKILIEPITDLLAKDEKERVIFIPQNSLFLVPFPALQDASGKYLIEQHTIVTAPSIQVLELTRQHQQRVQKVKLQDVLVVGNPTMPSLKSRQLSSLPGAQQEATDIALLLKTKALIGKEATKVAIVERMPSSGIIHLATHGLLNEAEELKVPGAIALAS</sequence>
<feature type="repeat" description="TPR" evidence="1">
    <location>
        <begin position="282"/>
        <end position="315"/>
    </location>
</feature>
<organism evidence="4 5">
    <name type="scientific">Microseira wollei NIES-4236</name>
    <dbReference type="NCBI Taxonomy" id="2530354"/>
    <lineage>
        <taxon>Bacteria</taxon>
        <taxon>Bacillati</taxon>
        <taxon>Cyanobacteriota</taxon>
        <taxon>Cyanophyceae</taxon>
        <taxon>Oscillatoriophycideae</taxon>
        <taxon>Aerosakkonematales</taxon>
        <taxon>Aerosakkonemataceae</taxon>
        <taxon>Microseira</taxon>
    </lineage>
</organism>
<feature type="domain" description="CHAT" evidence="2">
    <location>
        <begin position="599"/>
        <end position="752"/>
    </location>
</feature>
<dbReference type="Pfam" id="PF17874">
    <property type="entry name" value="TPR_MalT"/>
    <property type="match status" value="1"/>
</dbReference>
<reference evidence="4" key="1">
    <citation type="submission" date="2019-10" db="EMBL/GenBank/DDBJ databases">
        <title>Draft genome sequece of Microseira wollei NIES-4236.</title>
        <authorList>
            <person name="Yamaguchi H."/>
            <person name="Suzuki S."/>
            <person name="Kawachi M."/>
        </authorList>
    </citation>
    <scope>NUCLEOTIDE SEQUENCE</scope>
    <source>
        <strain evidence="4">NIES-4236</strain>
    </source>
</reference>
<keyword evidence="5" id="KW-1185">Reference proteome</keyword>
<dbReference type="InterPro" id="IPR019734">
    <property type="entry name" value="TPR_rpt"/>
</dbReference>
<dbReference type="Pfam" id="PF13374">
    <property type="entry name" value="TPR_10"/>
    <property type="match status" value="1"/>
</dbReference>
<evidence type="ECO:0000259" key="2">
    <source>
        <dbReference type="Pfam" id="PF12770"/>
    </source>
</evidence>
<dbReference type="Pfam" id="PF12770">
    <property type="entry name" value="CHAT"/>
    <property type="match status" value="1"/>
</dbReference>
<dbReference type="InterPro" id="IPR041617">
    <property type="entry name" value="TPR_MalT"/>
</dbReference>
<accession>A0AAV3X3K9</accession>